<feature type="region of interest" description="Disordered" evidence="1">
    <location>
        <begin position="1"/>
        <end position="25"/>
    </location>
</feature>
<accession>A0ABQ3QB86</accession>
<dbReference type="InterPro" id="IPR018735">
    <property type="entry name" value="DUF2277"/>
</dbReference>
<reference evidence="2" key="1">
    <citation type="submission" date="2024-05" db="EMBL/GenBank/DDBJ databases">
        <title>Whole genome shotgun sequence of Streptomyces daghestanicus NBRC 12762.</title>
        <authorList>
            <person name="Komaki H."/>
            <person name="Tamura T."/>
        </authorList>
    </citation>
    <scope>NUCLEOTIDE SEQUENCE</scope>
    <source>
        <strain evidence="2">NBRC 12762</strain>
    </source>
</reference>
<evidence type="ECO:0000313" key="3">
    <source>
        <dbReference type="Proteomes" id="UP001052655"/>
    </source>
</evidence>
<evidence type="ECO:0000256" key="1">
    <source>
        <dbReference type="SAM" id="MobiDB-lite"/>
    </source>
</evidence>
<keyword evidence="3" id="KW-1185">Reference proteome</keyword>
<name>A0ABQ3QB86_9ACTN</name>
<organism evidence="2 3">
    <name type="scientific">Streptomyces daghestanicus</name>
    <dbReference type="NCBI Taxonomy" id="66885"/>
    <lineage>
        <taxon>Bacteria</taxon>
        <taxon>Bacillati</taxon>
        <taxon>Actinomycetota</taxon>
        <taxon>Actinomycetes</taxon>
        <taxon>Kitasatosporales</taxon>
        <taxon>Streptomycetaceae</taxon>
        <taxon>Streptomyces</taxon>
    </lineage>
</organism>
<comment type="caution">
    <text evidence="2">The sequence shown here is derived from an EMBL/GenBank/DDBJ whole genome shotgun (WGS) entry which is preliminary data.</text>
</comment>
<proteinExistence type="predicted"/>
<dbReference type="Proteomes" id="UP001052655">
    <property type="component" value="Unassembled WGS sequence"/>
</dbReference>
<protein>
    <recommendedName>
        <fullName evidence="4">DUF2277 domain-containing protein</fullName>
    </recommendedName>
</protein>
<gene>
    <name evidence="2" type="ORF">Sdagh_62240</name>
</gene>
<dbReference type="EMBL" id="BNDX01000016">
    <property type="protein sequence ID" value="GHI34494.1"/>
    <property type="molecule type" value="Genomic_DNA"/>
</dbReference>
<sequence length="106" mass="11276">MRRAFSPGVHTDERGPGGEGREDTEDMCRSIKTLRPPALAEQATGEEIRAAALQYVRKVSGFRAPAAHNQEVFDRAVAAIAEATAELLDGLEVRGAGAATGERRTG</sequence>
<evidence type="ECO:0000313" key="2">
    <source>
        <dbReference type="EMBL" id="GHI34494.1"/>
    </source>
</evidence>
<feature type="compositionally biased region" description="Basic and acidic residues" evidence="1">
    <location>
        <begin position="10"/>
        <end position="25"/>
    </location>
</feature>
<dbReference type="Pfam" id="PF10041">
    <property type="entry name" value="DUF2277"/>
    <property type="match status" value="1"/>
</dbReference>
<evidence type="ECO:0008006" key="4">
    <source>
        <dbReference type="Google" id="ProtNLM"/>
    </source>
</evidence>